<dbReference type="CDD" id="cd01918">
    <property type="entry name" value="HprK_C"/>
    <property type="match status" value="1"/>
</dbReference>
<dbReference type="SUPFAM" id="SSF53795">
    <property type="entry name" value="PEP carboxykinase-like"/>
    <property type="match status" value="1"/>
</dbReference>
<evidence type="ECO:0000313" key="2">
    <source>
        <dbReference type="EMBL" id="MBE1236459.1"/>
    </source>
</evidence>
<dbReference type="AlphaFoldDB" id="A0A8J6YMA4"/>
<dbReference type="Gene3D" id="3.40.50.300">
    <property type="entry name" value="P-loop containing nucleotide triphosphate hydrolases"/>
    <property type="match status" value="1"/>
</dbReference>
<dbReference type="RefSeq" id="WP_192533318.1">
    <property type="nucleotide sequence ID" value="NZ_JACZHT010000001.1"/>
</dbReference>
<dbReference type="GO" id="GO:0000155">
    <property type="term" value="F:phosphorelay sensor kinase activity"/>
    <property type="evidence" value="ECO:0007669"/>
    <property type="project" value="InterPro"/>
</dbReference>
<keyword evidence="2" id="KW-0418">Kinase</keyword>
<organism evidence="2 3">
    <name type="scientific">Phaeovibrio sulfidiphilus</name>
    <dbReference type="NCBI Taxonomy" id="1220600"/>
    <lineage>
        <taxon>Bacteria</taxon>
        <taxon>Pseudomonadati</taxon>
        <taxon>Pseudomonadota</taxon>
        <taxon>Alphaproteobacteria</taxon>
        <taxon>Rhodospirillales</taxon>
        <taxon>Rhodospirillaceae</taxon>
        <taxon>Phaeovibrio</taxon>
    </lineage>
</organism>
<protein>
    <submittedName>
        <fullName evidence="2">HPr kinase/phosphatase C-terminal domain-containing protein</fullName>
    </submittedName>
</protein>
<gene>
    <name evidence="2" type="ORF">IHV25_02165</name>
</gene>
<feature type="domain" description="HPr kinase/phosphorylase C-terminal" evidence="1">
    <location>
        <begin position="12"/>
        <end position="90"/>
    </location>
</feature>
<proteinExistence type="predicted"/>
<dbReference type="GO" id="GO:0006109">
    <property type="term" value="P:regulation of carbohydrate metabolic process"/>
    <property type="evidence" value="ECO:0007669"/>
    <property type="project" value="InterPro"/>
</dbReference>
<keyword evidence="2" id="KW-0808">Transferase</keyword>
<comment type="caution">
    <text evidence="2">The sequence shown here is derived from an EMBL/GenBank/DDBJ whole genome shotgun (WGS) entry which is preliminary data.</text>
</comment>
<evidence type="ECO:0000259" key="1">
    <source>
        <dbReference type="Pfam" id="PF07475"/>
    </source>
</evidence>
<name>A0A8J6YMA4_9PROT</name>
<reference evidence="2" key="1">
    <citation type="submission" date="2020-10" db="EMBL/GenBank/DDBJ databases">
        <title>Genome sequence of the unusual species of purple photosynthetic bacteria, Phaeovibrio sulfidiphilus DSM 23193, type strain.</title>
        <authorList>
            <person name="Kyndt J.A."/>
            <person name="Meyer T.E."/>
        </authorList>
    </citation>
    <scope>NUCLEOTIDE SEQUENCE</scope>
    <source>
        <strain evidence="2">DSM 23193</strain>
    </source>
</reference>
<evidence type="ECO:0000313" key="3">
    <source>
        <dbReference type="Proteomes" id="UP000631034"/>
    </source>
</evidence>
<accession>A0A8J6YMA4</accession>
<dbReference type="Proteomes" id="UP000631034">
    <property type="component" value="Unassembled WGS sequence"/>
</dbReference>
<dbReference type="InterPro" id="IPR011104">
    <property type="entry name" value="Hpr_kin/Pase_C"/>
</dbReference>
<dbReference type="Pfam" id="PF07475">
    <property type="entry name" value="Hpr_kinase_C"/>
    <property type="match status" value="1"/>
</dbReference>
<sequence>MKNTHVESLLPQNVHATSIGKNGVAVLFLGPSGSGKSDLALRLMDRGWGLISDDRTDLVRHENRLLARAPGVLAGLMEVRGLGVVNVPYLNSDTPVCMAVELVPLDRVERLPEPQETVVFGIPLPLFRLYAFEASAPLKVEKALGLVLKGDSRP</sequence>
<keyword evidence="3" id="KW-1185">Reference proteome</keyword>
<dbReference type="GO" id="GO:0005524">
    <property type="term" value="F:ATP binding"/>
    <property type="evidence" value="ECO:0007669"/>
    <property type="project" value="InterPro"/>
</dbReference>
<dbReference type="EMBL" id="JACZHT010000001">
    <property type="protein sequence ID" value="MBE1236459.1"/>
    <property type="molecule type" value="Genomic_DNA"/>
</dbReference>
<dbReference type="InterPro" id="IPR027417">
    <property type="entry name" value="P-loop_NTPase"/>
</dbReference>